<name>A0A5C6TR40_9SPHN</name>
<keyword evidence="6 9" id="KW-1133">Transmembrane helix</keyword>
<keyword evidence="2 9" id="KW-0813">Transport</keyword>
<evidence type="ECO:0000256" key="1">
    <source>
        <dbReference type="ARBA" id="ARBA00004167"/>
    </source>
</evidence>
<keyword evidence="7 9" id="KW-0811">Translocation</keyword>
<keyword evidence="8 9" id="KW-0472">Membrane</keyword>
<proteinExistence type="inferred from homology"/>
<dbReference type="AlphaFoldDB" id="A0A5C6TR40"/>
<feature type="region of interest" description="Disordered" evidence="10">
    <location>
        <begin position="69"/>
        <end position="166"/>
    </location>
</feature>
<evidence type="ECO:0000256" key="4">
    <source>
        <dbReference type="ARBA" id="ARBA00022692"/>
    </source>
</evidence>
<keyword evidence="5 9" id="KW-0653">Protein transport</keyword>
<dbReference type="EMBL" id="VOQQ01000001">
    <property type="protein sequence ID" value="TXC62686.1"/>
    <property type="molecule type" value="Genomic_DNA"/>
</dbReference>
<evidence type="ECO:0000256" key="9">
    <source>
        <dbReference type="HAMAP-Rule" id="MF_00237"/>
    </source>
</evidence>
<keyword evidence="4 9" id="KW-0812">Transmembrane</keyword>
<evidence type="ECO:0000313" key="12">
    <source>
        <dbReference type="Proteomes" id="UP000321249"/>
    </source>
</evidence>
<feature type="compositionally biased region" description="Low complexity" evidence="10">
    <location>
        <begin position="90"/>
        <end position="100"/>
    </location>
</feature>
<dbReference type="InterPro" id="IPR018448">
    <property type="entry name" value="TatB"/>
</dbReference>
<dbReference type="OrthoDB" id="7206969at2"/>
<dbReference type="GO" id="GO:0033281">
    <property type="term" value="C:TAT protein transport complex"/>
    <property type="evidence" value="ECO:0007669"/>
    <property type="project" value="UniProtKB-UniRule"/>
</dbReference>
<protein>
    <recommendedName>
        <fullName evidence="9">Sec-independent protein translocase protein TatB</fullName>
    </recommendedName>
</protein>
<evidence type="ECO:0000256" key="8">
    <source>
        <dbReference type="ARBA" id="ARBA00023136"/>
    </source>
</evidence>
<reference evidence="11 12" key="1">
    <citation type="journal article" date="2015" name="J. Microbiol.">
        <title>Sphingosinicella ginsenosidimutans sp. nov., with ginsenoside converting activity.</title>
        <authorList>
            <person name="Kim J.K."/>
            <person name="Kang M.S."/>
            <person name="Park S.C."/>
            <person name="Kim K.M."/>
            <person name="Choi K."/>
            <person name="Yoon M.H."/>
            <person name="Im W.T."/>
        </authorList>
    </citation>
    <scope>NUCLEOTIDE SEQUENCE [LARGE SCALE GENOMIC DNA]</scope>
    <source>
        <strain evidence="11 12">BS-11</strain>
    </source>
</reference>
<dbReference type="Gene3D" id="1.20.5.3310">
    <property type="match status" value="1"/>
</dbReference>
<feature type="compositionally biased region" description="Gly residues" evidence="10">
    <location>
        <begin position="101"/>
        <end position="110"/>
    </location>
</feature>
<evidence type="ECO:0000256" key="10">
    <source>
        <dbReference type="SAM" id="MobiDB-lite"/>
    </source>
</evidence>
<dbReference type="GO" id="GO:0008320">
    <property type="term" value="F:protein transmembrane transporter activity"/>
    <property type="evidence" value="ECO:0007669"/>
    <property type="project" value="UniProtKB-UniRule"/>
</dbReference>
<dbReference type="Proteomes" id="UP000321249">
    <property type="component" value="Unassembled WGS sequence"/>
</dbReference>
<comment type="subunit">
    <text evidence="9">The Tat system comprises two distinct complexes: a TatABC complex, containing multiple copies of TatA, TatB and TatC subunits, and a separate TatA complex, containing only TatA subunits. Substrates initially bind to the TatABC complex, which probably triggers association of the separate TatA complex to form the active translocon.</text>
</comment>
<comment type="similarity">
    <text evidence="9">Belongs to the TatB family.</text>
</comment>
<evidence type="ECO:0000256" key="6">
    <source>
        <dbReference type="ARBA" id="ARBA00022989"/>
    </source>
</evidence>
<dbReference type="GO" id="GO:0043953">
    <property type="term" value="P:protein transport by the Tat complex"/>
    <property type="evidence" value="ECO:0007669"/>
    <property type="project" value="UniProtKB-UniRule"/>
</dbReference>
<comment type="function">
    <text evidence="9">Part of the twin-arginine translocation (Tat) system that transports large folded proteins containing a characteristic twin-arginine motif in their signal peptide across membranes. Together with TatC, TatB is part of a receptor directly interacting with Tat signal peptides. TatB may form an oligomeric binding site that transiently accommodates folded Tat precursor proteins before their translocation.</text>
</comment>
<dbReference type="PANTHER" id="PTHR33162">
    <property type="entry name" value="SEC-INDEPENDENT PROTEIN TRANSLOCASE PROTEIN TATA, CHLOROPLASTIC"/>
    <property type="match status" value="1"/>
</dbReference>
<keyword evidence="12" id="KW-1185">Reference proteome</keyword>
<evidence type="ECO:0000256" key="7">
    <source>
        <dbReference type="ARBA" id="ARBA00023010"/>
    </source>
</evidence>
<organism evidence="11 12">
    <name type="scientific">Allosphingosinicella ginsenosidimutans</name>
    <dbReference type="NCBI Taxonomy" id="1176539"/>
    <lineage>
        <taxon>Bacteria</taxon>
        <taxon>Pseudomonadati</taxon>
        <taxon>Pseudomonadota</taxon>
        <taxon>Alphaproteobacteria</taxon>
        <taxon>Sphingomonadales</taxon>
        <taxon>Sphingomonadaceae</taxon>
        <taxon>Allosphingosinicella</taxon>
    </lineage>
</organism>
<comment type="subcellular location">
    <subcellularLocation>
        <location evidence="9">Cell membrane</location>
        <topology evidence="9">Single-pass membrane protein</topology>
    </subcellularLocation>
    <subcellularLocation>
        <location evidence="1">Membrane</location>
        <topology evidence="1">Single-pass membrane protein</topology>
    </subcellularLocation>
</comment>
<comment type="caution">
    <text evidence="11">The sequence shown here is derived from an EMBL/GenBank/DDBJ whole genome shotgun (WGS) entry which is preliminary data.</text>
</comment>
<gene>
    <name evidence="9 11" type="primary">tatB</name>
    <name evidence="11" type="ORF">FRZ32_02815</name>
</gene>
<feature type="compositionally biased region" description="Low complexity" evidence="10">
    <location>
        <begin position="111"/>
        <end position="140"/>
    </location>
</feature>
<evidence type="ECO:0000256" key="2">
    <source>
        <dbReference type="ARBA" id="ARBA00022448"/>
    </source>
</evidence>
<dbReference type="HAMAP" id="MF_00237">
    <property type="entry name" value="TatB"/>
    <property type="match status" value="1"/>
</dbReference>
<dbReference type="NCBIfam" id="TIGR01410">
    <property type="entry name" value="tatB"/>
    <property type="match status" value="1"/>
</dbReference>
<evidence type="ECO:0000256" key="5">
    <source>
        <dbReference type="ARBA" id="ARBA00022927"/>
    </source>
</evidence>
<dbReference type="Pfam" id="PF02416">
    <property type="entry name" value="TatA_B_E"/>
    <property type="match status" value="1"/>
</dbReference>
<sequence length="166" mass="17673">MFGIDSGELMVIALVALVVIGPKDLPRVMRTVGHWVGQARGMARHFRSGFDAMIRESELEEMEKKWREDNERIMRMHPPKAPSSPESDWGKGTPAEPAPGKGEGAEGGVAGSPAESGSAGKSPAPADDAPVTTPRSPASSPRRRTVRRAAPPVPRRAAPGAPDRKP</sequence>
<dbReference type="PANTHER" id="PTHR33162:SF1">
    <property type="entry name" value="SEC-INDEPENDENT PROTEIN TRANSLOCASE PROTEIN TATA, CHLOROPLASTIC"/>
    <property type="match status" value="1"/>
</dbReference>
<dbReference type="PRINTS" id="PR01506">
    <property type="entry name" value="TATBPROTEIN"/>
</dbReference>
<evidence type="ECO:0000256" key="3">
    <source>
        <dbReference type="ARBA" id="ARBA00022475"/>
    </source>
</evidence>
<keyword evidence="3 9" id="KW-1003">Cell membrane</keyword>
<accession>A0A5C6TR40</accession>
<dbReference type="InterPro" id="IPR003369">
    <property type="entry name" value="TatA/B/E"/>
</dbReference>
<evidence type="ECO:0000313" key="11">
    <source>
        <dbReference type="EMBL" id="TXC62686.1"/>
    </source>
</evidence>
<dbReference type="RefSeq" id="WP_147042074.1">
    <property type="nucleotide sequence ID" value="NZ_BAABIR010000002.1"/>
</dbReference>